<evidence type="ECO:0000256" key="1">
    <source>
        <dbReference type="ARBA" id="ARBA00013260"/>
    </source>
</evidence>
<evidence type="ECO:0000256" key="7">
    <source>
        <dbReference type="ARBA" id="ARBA00050038"/>
    </source>
</evidence>
<dbReference type="GO" id="GO:0005737">
    <property type="term" value="C:cytoplasm"/>
    <property type="evidence" value="ECO:0007669"/>
    <property type="project" value="UniProtKB-SubCell"/>
</dbReference>
<dbReference type="NCBIfam" id="TIGR00447">
    <property type="entry name" value="pth"/>
    <property type="match status" value="1"/>
</dbReference>
<dbReference type="Pfam" id="PF01195">
    <property type="entry name" value="Pept_tRNA_hydro"/>
    <property type="match status" value="1"/>
</dbReference>
<dbReference type="GO" id="GO:0072344">
    <property type="term" value="P:rescue of stalled ribosome"/>
    <property type="evidence" value="ECO:0007669"/>
    <property type="project" value="UniProtKB-UniRule"/>
</dbReference>
<dbReference type="FunFam" id="3.40.50.1470:FF:000001">
    <property type="entry name" value="Peptidyl-tRNA hydrolase"/>
    <property type="match status" value="1"/>
</dbReference>
<comment type="subcellular location">
    <subcellularLocation>
        <location evidence="8">Cytoplasm</location>
    </subcellularLocation>
</comment>
<dbReference type="OrthoDB" id="9800507at2"/>
<feature type="binding site" evidence="8">
    <location>
        <position position="64"/>
    </location>
    <ligand>
        <name>tRNA</name>
        <dbReference type="ChEBI" id="CHEBI:17843"/>
    </ligand>
</feature>
<keyword evidence="3 8" id="KW-0378">Hydrolase</keyword>
<dbReference type="GO" id="GO:0004045">
    <property type="term" value="F:peptidyl-tRNA hydrolase activity"/>
    <property type="evidence" value="ECO:0007669"/>
    <property type="project" value="UniProtKB-UniRule"/>
</dbReference>
<organism evidence="11 12">
    <name type="scientific">[Clostridium] fimetarium</name>
    <dbReference type="NCBI Taxonomy" id="99656"/>
    <lineage>
        <taxon>Bacteria</taxon>
        <taxon>Bacillati</taxon>
        <taxon>Bacillota</taxon>
        <taxon>Clostridia</taxon>
        <taxon>Lachnospirales</taxon>
        <taxon>Lachnospiraceae</taxon>
    </lineage>
</organism>
<dbReference type="STRING" id="99656.SAMN05421659_10175"/>
<feature type="binding site" evidence="8">
    <location>
        <position position="14"/>
    </location>
    <ligand>
        <name>tRNA</name>
        <dbReference type="ChEBI" id="CHEBI:17843"/>
    </ligand>
</feature>
<evidence type="ECO:0000313" key="12">
    <source>
        <dbReference type="Proteomes" id="UP000199701"/>
    </source>
</evidence>
<evidence type="ECO:0000256" key="10">
    <source>
        <dbReference type="RuleBase" id="RU004320"/>
    </source>
</evidence>
<feature type="site" description="Stabilizes the basic form of H active site to accept a proton" evidence="8">
    <location>
        <position position="91"/>
    </location>
</feature>
<keyword evidence="12" id="KW-1185">Reference proteome</keyword>
<dbReference type="CDD" id="cd00462">
    <property type="entry name" value="PTH"/>
    <property type="match status" value="1"/>
</dbReference>
<dbReference type="PROSITE" id="PS01196">
    <property type="entry name" value="PEPT_TRNA_HYDROL_2"/>
    <property type="match status" value="1"/>
</dbReference>
<evidence type="ECO:0000256" key="9">
    <source>
        <dbReference type="RuleBase" id="RU000673"/>
    </source>
</evidence>
<dbReference type="Proteomes" id="UP000199701">
    <property type="component" value="Unassembled WGS sequence"/>
</dbReference>
<dbReference type="AlphaFoldDB" id="A0A1I0M147"/>
<name>A0A1I0M147_9FIRM</name>
<dbReference type="HAMAP" id="MF_00083">
    <property type="entry name" value="Pept_tRNA_hydro_bact"/>
    <property type="match status" value="1"/>
</dbReference>
<comment type="function">
    <text evidence="8">Hydrolyzes ribosome-free peptidyl-tRNAs (with 1 or more amino acids incorporated), which drop off the ribosome during protein synthesis, or as a result of ribosome stalling.</text>
</comment>
<protein>
    <recommendedName>
        <fullName evidence="7 8">Peptidyl-tRNA hydrolase</fullName>
        <shortName evidence="8">Pth</shortName>
        <ecNumber evidence="1 8">3.1.1.29</ecNumber>
    </recommendedName>
</protein>
<dbReference type="EMBL" id="FOJI01000001">
    <property type="protein sequence ID" value="SEV82137.1"/>
    <property type="molecule type" value="Genomic_DNA"/>
</dbReference>
<keyword evidence="8" id="KW-0963">Cytoplasm</keyword>
<dbReference type="GO" id="GO:0000049">
    <property type="term" value="F:tRNA binding"/>
    <property type="evidence" value="ECO:0007669"/>
    <property type="project" value="UniProtKB-UniRule"/>
</dbReference>
<evidence type="ECO:0000256" key="4">
    <source>
        <dbReference type="ARBA" id="ARBA00022884"/>
    </source>
</evidence>
<evidence type="ECO:0000256" key="2">
    <source>
        <dbReference type="ARBA" id="ARBA00022555"/>
    </source>
</evidence>
<comment type="catalytic activity">
    <reaction evidence="6 8 9">
        <text>an N-acyl-L-alpha-aminoacyl-tRNA + H2O = an N-acyl-L-amino acid + a tRNA + H(+)</text>
        <dbReference type="Rhea" id="RHEA:54448"/>
        <dbReference type="Rhea" id="RHEA-COMP:10123"/>
        <dbReference type="Rhea" id="RHEA-COMP:13883"/>
        <dbReference type="ChEBI" id="CHEBI:15377"/>
        <dbReference type="ChEBI" id="CHEBI:15378"/>
        <dbReference type="ChEBI" id="CHEBI:59874"/>
        <dbReference type="ChEBI" id="CHEBI:78442"/>
        <dbReference type="ChEBI" id="CHEBI:138191"/>
        <dbReference type="EC" id="3.1.1.29"/>
    </reaction>
</comment>
<dbReference type="GO" id="GO:0006515">
    <property type="term" value="P:protein quality control for misfolded or incompletely synthesized proteins"/>
    <property type="evidence" value="ECO:0007669"/>
    <property type="project" value="UniProtKB-UniRule"/>
</dbReference>
<dbReference type="RefSeq" id="WP_092449439.1">
    <property type="nucleotide sequence ID" value="NZ_FOJI01000001.1"/>
</dbReference>
<dbReference type="InterPro" id="IPR036416">
    <property type="entry name" value="Pept_tRNA_hydro_sf"/>
</dbReference>
<dbReference type="InterPro" id="IPR001328">
    <property type="entry name" value="Pept_tRNA_hydro"/>
</dbReference>
<evidence type="ECO:0000256" key="5">
    <source>
        <dbReference type="ARBA" id="ARBA00038063"/>
    </source>
</evidence>
<gene>
    <name evidence="8" type="primary">pth</name>
    <name evidence="11" type="ORF">SAMN05421659_10175</name>
</gene>
<accession>A0A1I0M147</accession>
<feature type="active site" description="Proton acceptor" evidence="8">
    <location>
        <position position="19"/>
    </location>
</feature>
<evidence type="ECO:0000256" key="6">
    <source>
        <dbReference type="ARBA" id="ARBA00048707"/>
    </source>
</evidence>
<dbReference type="PANTHER" id="PTHR17224:SF1">
    <property type="entry name" value="PEPTIDYL-TRNA HYDROLASE"/>
    <property type="match status" value="1"/>
</dbReference>
<dbReference type="Gene3D" id="3.40.50.1470">
    <property type="entry name" value="Peptidyl-tRNA hydrolase"/>
    <property type="match status" value="1"/>
</dbReference>
<dbReference type="EC" id="3.1.1.29" evidence="1 8"/>
<evidence type="ECO:0000313" key="11">
    <source>
        <dbReference type="EMBL" id="SEV82137.1"/>
    </source>
</evidence>
<reference evidence="11 12" key="1">
    <citation type="submission" date="2016-10" db="EMBL/GenBank/DDBJ databases">
        <authorList>
            <person name="de Groot N.N."/>
        </authorList>
    </citation>
    <scope>NUCLEOTIDE SEQUENCE [LARGE SCALE GENOMIC DNA]</scope>
    <source>
        <strain evidence="11 12">DSM 9179</strain>
    </source>
</reference>
<feature type="site" description="Discriminates between blocked and unblocked aminoacyl-tRNA" evidence="8">
    <location>
        <position position="9"/>
    </location>
</feature>
<dbReference type="PROSITE" id="PS01195">
    <property type="entry name" value="PEPT_TRNA_HYDROL_1"/>
    <property type="match status" value="1"/>
</dbReference>
<evidence type="ECO:0000256" key="8">
    <source>
        <dbReference type="HAMAP-Rule" id="MF_00083"/>
    </source>
</evidence>
<dbReference type="PANTHER" id="PTHR17224">
    <property type="entry name" value="PEPTIDYL-TRNA HYDROLASE"/>
    <property type="match status" value="1"/>
</dbReference>
<comment type="subunit">
    <text evidence="8">Monomer.</text>
</comment>
<comment type="function">
    <text evidence="8">Catalyzes the release of premature peptidyl moieties from peptidyl-tRNA molecules trapped in stalled 50S ribosomal subunits, and thus maintains levels of free tRNAs and 50S ribosomes.</text>
</comment>
<sequence length="185" mass="20365">MYIIAGLGNPTKEYAGTRHNVGFAVIDKLADEYNISMDIKKHKAICGKGVIAGQKVVLVKPQTFMNLSGESLREVIDFYKEDIDKMLVIFDDISLDVGKLRLRPMGSAGGHNGIKSIIANLGTDQFKRIKFGVGDKPRGYDLANWVLGRFSKEQQEVVNEGLANACKAVETILLDGIEVGMNKYN</sequence>
<feature type="binding site" evidence="8">
    <location>
        <position position="66"/>
    </location>
    <ligand>
        <name>tRNA</name>
        <dbReference type="ChEBI" id="CHEBI:17843"/>
    </ligand>
</feature>
<keyword evidence="2 8" id="KW-0820">tRNA-binding</keyword>
<comment type="similarity">
    <text evidence="5 8 10">Belongs to the PTH family.</text>
</comment>
<proteinExistence type="inferred from homology"/>
<dbReference type="InterPro" id="IPR018171">
    <property type="entry name" value="Pept_tRNA_hydro_CS"/>
</dbReference>
<feature type="binding site" evidence="8">
    <location>
        <position position="112"/>
    </location>
    <ligand>
        <name>tRNA</name>
        <dbReference type="ChEBI" id="CHEBI:17843"/>
    </ligand>
</feature>
<dbReference type="SUPFAM" id="SSF53178">
    <property type="entry name" value="Peptidyl-tRNA hydrolase-like"/>
    <property type="match status" value="1"/>
</dbReference>
<evidence type="ECO:0000256" key="3">
    <source>
        <dbReference type="ARBA" id="ARBA00022801"/>
    </source>
</evidence>
<keyword evidence="4 8" id="KW-0694">RNA-binding</keyword>